<evidence type="ECO:0000256" key="4">
    <source>
        <dbReference type="ARBA" id="ARBA00022801"/>
    </source>
</evidence>
<dbReference type="GO" id="GO:0005524">
    <property type="term" value="F:ATP binding"/>
    <property type="evidence" value="ECO:0007669"/>
    <property type="project" value="UniProtKB-KW"/>
</dbReference>
<dbReference type="STRING" id="2070753.A0A3A2ZDJ5"/>
<evidence type="ECO:0000256" key="1">
    <source>
        <dbReference type="ARBA" id="ARBA00012552"/>
    </source>
</evidence>
<feature type="domain" description="Helicase C-terminal" evidence="13">
    <location>
        <begin position="293"/>
        <end position="475"/>
    </location>
</feature>
<feature type="region of interest" description="Disordered" evidence="11">
    <location>
        <begin position="1"/>
        <end position="73"/>
    </location>
</feature>
<dbReference type="Pfam" id="PF00270">
    <property type="entry name" value="DEAD"/>
    <property type="match status" value="1"/>
</dbReference>
<evidence type="ECO:0000313" key="14">
    <source>
        <dbReference type="EMBL" id="RJE20680.1"/>
    </source>
</evidence>
<dbReference type="GO" id="GO:0016787">
    <property type="term" value="F:hydrolase activity"/>
    <property type="evidence" value="ECO:0007669"/>
    <property type="project" value="UniProtKB-KW"/>
</dbReference>
<dbReference type="FunFam" id="3.40.50.300:FF:001148">
    <property type="entry name" value="Pre-mRNA-splicing factor ATP-dependent RNA helicase DHX15/PRP43"/>
    <property type="match status" value="1"/>
</dbReference>
<keyword evidence="6" id="KW-0067">ATP-binding</keyword>
<dbReference type="PANTHER" id="PTHR18934:SF109">
    <property type="entry name" value="ATP-DEPENDENT RNA HELICASE DHX15 HOMOLOG"/>
    <property type="match status" value="1"/>
</dbReference>
<dbReference type="Pfam" id="PF21010">
    <property type="entry name" value="HA2_C"/>
    <property type="match status" value="1"/>
</dbReference>
<dbReference type="Pfam" id="PF04408">
    <property type="entry name" value="WHD_HA2"/>
    <property type="match status" value="1"/>
</dbReference>
<dbReference type="AlphaFoldDB" id="A0A3A2ZDJ5"/>
<organism evidence="14 15">
    <name type="scientific">Aspergillus sclerotialis</name>
    <dbReference type="NCBI Taxonomy" id="2070753"/>
    <lineage>
        <taxon>Eukaryota</taxon>
        <taxon>Fungi</taxon>
        <taxon>Dikarya</taxon>
        <taxon>Ascomycota</taxon>
        <taxon>Pezizomycotina</taxon>
        <taxon>Eurotiomycetes</taxon>
        <taxon>Eurotiomycetidae</taxon>
        <taxon>Eurotiales</taxon>
        <taxon>Aspergillaceae</taxon>
        <taxon>Aspergillus</taxon>
        <taxon>Aspergillus subgen. Polypaecilum</taxon>
    </lineage>
</organism>
<evidence type="ECO:0000256" key="3">
    <source>
        <dbReference type="ARBA" id="ARBA00022741"/>
    </source>
</evidence>
<comment type="function">
    <text evidence="10">Pre-mRNA processing factor involved in disassembly of spliceosomes after the release of mature mRNA.</text>
</comment>
<dbReference type="InterPro" id="IPR001650">
    <property type="entry name" value="Helicase_C-like"/>
</dbReference>
<protein>
    <recommendedName>
        <fullName evidence="1">RNA helicase</fullName>
        <ecNumber evidence="1">3.6.4.13</ecNumber>
    </recommendedName>
</protein>
<dbReference type="PROSITE" id="PS00690">
    <property type="entry name" value="DEAH_ATP_HELICASE"/>
    <property type="match status" value="1"/>
</dbReference>
<dbReference type="CDD" id="cd18791">
    <property type="entry name" value="SF2_C_RHA"/>
    <property type="match status" value="1"/>
</dbReference>
<comment type="similarity">
    <text evidence="8">Belongs to the DEAD box helicase family. DEAH subfamily. DDX15/PRP43 sub-subfamily.</text>
</comment>
<proteinExistence type="inferred from homology"/>
<keyword evidence="5 14" id="KW-0347">Helicase</keyword>
<gene>
    <name evidence="14" type="ORF">PHISCL_06979</name>
</gene>
<comment type="caution">
    <text evidence="14">The sequence shown here is derived from an EMBL/GenBank/DDBJ whole genome shotgun (WGS) entry which is preliminary data.</text>
</comment>
<evidence type="ECO:0000256" key="7">
    <source>
        <dbReference type="ARBA" id="ARBA00023187"/>
    </source>
</evidence>
<dbReference type="SUPFAM" id="SSF52540">
    <property type="entry name" value="P-loop containing nucleoside triphosphate hydrolases"/>
    <property type="match status" value="1"/>
</dbReference>
<evidence type="ECO:0000256" key="5">
    <source>
        <dbReference type="ARBA" id="ARBA00022806"/>
    </source>
</evidence>
<dbReference type="SMART" id="SM00487">
    <property type="entry name" value="DEXDc"/>
    <property type="match status" value="1"/>
</dbReference>
<feature type="domain" description="Helicase ATP-binding" evidence="12">
    <location>
        <begin position="103"/>
        <end position="268"/>
    </location>
</feature>
<dbReference type="InterPro" id="IPR011545">
    <property type="entry name" value="DEAD/DEAH_box_helicase_dom"/>
</dbReference>
<evidence type="ECO:0000259" key="12">
    <source>
        <dbReference type="PROSITE" id="PS51192"/>
    </source>
</evidence>
<evidence type="ECO:0000313" key="15">
    <source>
        <dbReference type="Proteomes" id="UP000266188"/>
    </source>
</evidence>
<dbReference type="Proteomes" id="UP000266188">
    <property type="component" value="Unassembled WGS sequence"/>
</dbReference>
<evidence type="ECO:0000256" key="10">
    <source>
        <dbReference type="ARBA" id="ARBA00055599"/>
    </source>
</evidence>
<evidence type="ECO:0000256" key="11">
    <source>
        <dbReference type="SAM" id="MobiDB-lite"/>
    </source>
</evidence>
<dbReference type="Pfam" id="PF00271">
    <property type="entry name" value="Helicase_C"/>
    <property type="match status" value="1"/>
</dbReference>
<dbReference type="InterPro" id="IPR011709">
    <property type="entry name" value="DEAD-box_helicase_OB_fold"/>
</dbReference>
<evidence type="ECO:0000259" key="13">
    <source>
        <dbReference type="PROSITE" id="PS51194"/>
    </source>
</evidence>
<dbReference type="Pfam" id="PF07717">
    <property type="entry name" value="OB_NTP_bind"/>
    <property type="match status" value="1"/>
</dbReference>
<evidence type="ECO:0000256" key="2">
    <source>
        <dbReference type="ARBA" id="ARBA00022664"/>
    </source>
</evidence>
<dbReference type="Gene3D" id="3.40.50.300">
    <property type="entry name" value="P-loop containing nucleotide triphosphate hydrolases"/>
    <property type="match status" value="2"/>
</dbReference>
<dbReference type="SMART" id="SM00490">
    <property type="entry name" value="HELICc"/>
    <property type="match status" value="1"/>
</dbReference>
<dbReference type="InterPro" id="IPR014001">
    <property type="entry name" value="Helicase_ATP-bd"/>
</dbReference>
<dbReference type="PROSITE" id="PS51194">
    <property type="entry name" value="HELICASE_CTER"/>
    <property type="match status" value="1"/>
</dbReference>
<comment type="catalytic activity">
    <reaction evidence="9">
        <text>ATP + H2O = ADP + phosphate + H(+)</text>
        <dbReference type="Rhea" id="RHEA:13065"/>
        <dbReference type="ChEBI" id="CHEBI:15377"/>
        <dbReference type="ChEBI" id="CHEBI:15378"/>
        <dbReference type="ChEBI" id="CHEBI:30616"/>
        <dbReference type="ChEBI" id="CHEBI:43474"/>
        <dbReference type="ChEBI" id="CHEBI:456216"/>
        <dbReference type="EC" id="3.6.4.13"/>
    </reaction>
</comment>
<keyword evidence="2" id="KW-0507">mRNA processing</keyword>
<sequence length="762" mass="86495">MVDRHSDSEGGSRAKRQKMSKPETDPRDNPYLAHMYESTDGDSNGVADKAFKKMKRRQTTAAQAKKVEDGEINPFNRQPFSSKYFSILQSRRDSQSMLRDEFLQLYQQSQILVFVGETGSGKTTQIPQFVLFDDLPQTQGKMVACTQPRRVAAMSVASRVATEMDVKLGEQVGYSIRFEDMTGPETILKYMTDGMLLREAMNDHNLSRYSTIILDEAHERTMATDVLMGLIKEVAERRPDLKIIIMSATLDAQKFQRYFNDAPLLAVPGRTHPVEIFYTPEPEQDYVEAAIRTVLQIHATEPEGDILLFLTGEEEIEDAARKISLEADEMVREVDAGVMKVYPLYGTLPPFMQQRIFEPPPPPRKQGGRPGRKCIVSTNIAETSLTIDGIVYVVDPGFSKQKIYNPRIRVESLLVSPISKASAQQRAGRAGRTRPGKCFRLYTEAAFKKELIDQTYPEILRSNLASTVLELKKLGIDDLVHFDLMDPPAPETLMRALEELNFLACLDDDGNLTQLGRLASEFPLDPALAVMLISSPEFYCSNEILSITALLSVPQIFVRPASQRKAADEMKNLFAHQDGDHLTLLNVYHAFKGADAQENPKQWCHDHFLSLRALQAADNVRMQLLRIMEREELEMVSTPFEDKRYYENIRRALCAGFFMQVAKKESQGKSMYMTVKDNQNVLLHPSTVLAHEAEWVLYNEFVLTTKNYIRTVTAVKPEWLLDIAPTYYDISTFPKGDVRSALLRAADRLSRKEKMRESGKRR</sequence>
<dbReference type="InterPro" id="IPR002464">
    <property type="entry name" value="DNA/RNA_helicase_DEAH_CS"/>
</dbReference>
<dbReference type="Gene3D" id="1.20.120.1080">
    <property type="match status" value="1"/>
</dbReference>
<dbReference type="FunFam" id="1.20.120.1080:FF:000003">
    <property type="entry name" value="Pre-mRNA-splicing factor ATP-dependent RNA helicase PRP43"/>
    <property type="match status" value="1"/>
</dbReference>
<name>A0A3A2ZDJ5_9EURO</name>
<keyword evidence="7" id="KW-0508">mRNA splicing</keyword>
<accession>A0A3A2ZDJ5</accession>
<dbReference type="FunFam" id="3.40.50.300:FF:000007">
    <property type="entry name" value="Pre-mRNA-splicing factor ATP-dependent RNA helicase"/>
    <property type="match status" value="1"/>
</dbReference>
<dbReference type="CDD" id="cd17973">
    <property type="entry name" value="DEXHc_DHX15"/>
    <property type="match status" value="1"/>
</dbReference>
<dbReference type="EC" id="3.6.4.13" evidence="1"/>
<dbReference type="GO" id="GO:0071014">
    <property type="term" value="C:post-mRNA release spliceosomal complex"/>
    <property type="evidence" value="ECO:0007669"/>
    <property type="project" value="UniProtKB-ARBA"/>
</dbReference>
<reference evidence="15" key="1">
    <citation type="submission" date="2017-02" db="EMBL/GenBank/DDBJ databases">
        <authorList>
            <person name="Tafer H."/>
            <person name="Lopandic K."/>
        </authorList>
    </citation>
    <scope>NUCLEOTIDE SEQUENCE [LARGE SCALE GENOMIC DNA]</scope>
    <source>
        <strain evidence="15">CBS 366.77</strain>
    </source>
</reference>
<evidence type="ECO:0000256" key="8">
    <source>
        <dbReference type="ARBA" id="ARBA00024333"/>
    </source>
</evidence>
<dbReference type="GO" id="GO:0003723">
    <property type="term" value="F:RNA binding"/>
    <property type="evidence" value="ECO:0007669"/>
    <property type="project" value="TreeGrafter"/>
</dbReference>
<dbReference type="InterPro" id="IPR027417">
    <property type="entry name" value="P-loop_NTPase"/>
</dbReference>
<dbReference type="InterPro" id="IPR048333">
    <property type="entry name" value="HA2_WH"/>
</dbReference>
<dbReference type="GO" id="GO:0003724">
    <property type="term" value="F:RNA helicase activity"/>
    <property type="evidence" value="ECO:0007669"/>
    <property type="project" value="UniProtKB-EC"/>
</dbReference>
<feature type="compositionally biased region" description="Basic and acidic residues" evidence="11">
    <location>
        <begin position="1"/>
        <end position="12"/>
    </location>
</feature>
<evidence type="ECO:0000256" key="6">
    <source>
        <dbReference type="ARBA" id="ARBA00022840"/>
    </source>
</evidence>
<dbReference type="GO" id="GO:0000390">
    <property type="term" value="P:spliceosomal complex disassembly"/>
    <property type="evidence" value="ECO:0007669"/>
    <property type="project" value="UniProtKB-ARBA"/>
</dbReference>
<dbReference type="EMBL" id="MVGC01000285">
    <property type="protein sequence ID" value="RJE20680.1"/>
    <property type="molecule type" value="Genomic_DNA"/>
</dbReference>
<evidence type="ECO:0000256" key="9">
    <source>
        <dbReference type="ARBA" id="ARBA00047984"/>
    </source>
</evidence>
<dbReference type="PANTHER" id="PTHR18934">
    <property type="entry name" value="ATP-DEPENDENT RNA HELICASE"/>
    <property type="match status" value="1"/>
</dbReference>
<dbReference type="InterPro" id="IPR044756">
    <property type="entry name" value="DHX15_DEXHc"/>
</dbReference>
<dbReference type="PROSITE" id="PS51192">
    <property type="entry name" value="HELICASE_ATP_BIND_1"/>
    <property type="match status" value="1"/>
</dbReference>
<keyword evidence="4" id="KW-0378">Hydrolase</keyword>
<dbReference type="SMART" id="SM00847">
    <property type="entry name" value="HA2"/>
    <property type="match status" value="1"/>
</dbReference>
<dbReference type="InterPro" id="IPR007502">
    <property type="entry name" value="Helicase-assoc_dom"/>
</dbReference>
<keyword evidence="3" id="KW-0547">Nucleotide-binding</keyword>
<dbReference type="OrthoDB" id="10253254at2759"/>
<keyword evidence="15" id="KW-1185">Reference proteome</keyword>